<sequence length="62" mass="6069">MQCQIGIGGAGQDVEQSIGIGARRMPGDDGVHHLLRAACVAEAAPGEVTDRGAGASAHGSSA</sequence>
<comment type="caution">
    <text evidence="1">The sequence shown here is derived from an EMBL/GenBank/DDBJ whole genome shotgun (WGS) entry which is preliminary data.</text>
</comment>
<organism evidence="1">
    <name type="scientific">bioreactor metagenome</name>
    <dbReference type="NCBI Taxonomy" id="1076179"/>
    <lineage>
        <taxon>unclassified sequences</taxon>
        <taxon>metagenomes</taxon>
        <taxon>ecological metagenomes</taxon>
    </lineage>
</organism>
<proteinExistence type="predicted"/>
<accession>A0A644YR32</accession>
<evidence type="ECO:0000313" key="1">
    <source>
        <dbReference type="EMBL" id="MPM28923.1"/>
    </source>
</evidence>
<protein>
    <submittedName>
        <fullName evidence="1">Uncharacterized protein</fullName>
    </submittedName>
</protein>
<dbReference type="EMBL" id="VSSQ01005380">
    <property type="protein sequence ID" value="MPM28923.1"/>
    <property type="molecule type" value="Genomic_DNA"/>
</dbReference>
<name>A0A644YR32_9ZZZZ</name>
<reference evidence="1" key="1">
    <citation type="submission" date="2019-08" db="EMBL/GenBank/DDBJ databases">
        <authorList>
            <person name="Kucharzyk K."/>
            <person name="Murdoch R.W."/>
            <person name="Higgins S."/>
            <person name="Loffler F."/>
        </authorList>
    </citation>
    <scope>NUCLEOTIDE SEQUENCE</scope>
</reference>
<gene>
    <name evidence="1" type="ORF">SDC9_75461</name>
</gene>
<dbReference type="AlphaFoldDB" id="A0A644YR32"/>